<keyword evidence="5" id="KW-1185">Reference proteome</keyword>
<feature type="transmembrane region" description="Helical" evidence="1">
    <location>
        <begin position="39"/>
        <end position="60"/>
    </location>
</feature>
<reference evidence="2 4" key="1">
    <citation type="submission" date="2014-04" db="EMBL/GenBank/DDBJ databases">
        <authorList>
            <person name="Bishop-Lilly K.A."/>
            <person name="Broomall S.M."/>
            <person name="Chain P.S."/>
            <person name="Chertkov O."/>
            <person name="Coyne S.R."/>
            <person name="Daligault H.E."/>
            <person name="Davenport K.W."/>
            <person name="Erkkila T."/>
            <person name="Frey K.G."/>
            <person name="Gibbons H.S."/>
            <person name="Gu W."/>
            <person name="Jaissle J."/>
            <person name="Johnson S.L."/>
            <person name="Koroleva G.I."/>
            <person name="Ladner J.T."/>
            <person name="Lo C.-C."/>
            <person name="Minogue T.D."/>
            <person name="Munk C."/>
            <person name="Palacios G.F."/>
            <person name="Redden C.L."/>
            <person name="Rosenzweig C.N."/>
            <person name="Scholz M.B."/>
            <person name="Teshima H."/>
            <person name="Xu Y."/>
        </authorList>
    </citation>
    <scope>NUCLEOTIDE SEQUENCE [LARGE SCALE GENOMIC DNA]</scope>
    <source>
        <strain evidence="2 4">BHP</strain>
    </source>
</reference>
<name>A0A090YV17_9BACI</name>
<sequence>MSEAMSKKMNIVSICFSVIQAAIYLFLFLFQNINQAIPLVFYGYLFLFPLCAILFAFLGITHDLNKWAWMSIVMSYVLQFLIGIIAMSGLGL</sequence>
<dbReference type="PATRIC" id="fig|1405.8.peg.2158"/>
<organism evidence="2 4">
    <name type="scientific">Bacillus clarus</name>
    <dbReference type="NCBI Taxonomy" id="2338372"/>
    <lineage>
        <taxon>Bacteria</taxon>
        <taxon>Bacillati</taxon>
        <taxon>Bacillota</taxon>
        <taxon>Bacilli</taxon>
        <taxon>Bacillales</taxon>
        <taxon>Bacillaceae</taxon>
        <taxon>Bacillus</taxon>
        <taxon>Bacillus cereus group</taxon>
    </lineage>
</organism>
<dbReference type="Proteomes" id="UP000029389">
    <property type="component" value="Unassembled WGS sequence"/>
</dbReference>
<evidence type="ECO:0000313" key="2">
    <source>
        <dbReference type="EMBL" id="KFN02255.1"/>
    </source>
</evidence>
<gene>
    <name evidence="3" type="ORF">D0U04_11650</name>
    <name evidence="2" type="ORF">DJ93_1982</name>
</gene>
<keyword evidence="1" id="KW-0812">Transmembrane</keyword>
<dbReference type="Proteomes" id="UP000264294">
    <property type="component" value="Unassembled WGS sequence"/>
</dbReference>
<evidence type="ECO:0000313" key="5">
    <source>
        <dbReference type="Proteomes" id="UP000264294"/>
    </source>
</evidence>
<keyword evidence="1" id="KW-0472">Membrane</keyword>
<accession>A0A090YV17</accession>
<feature type="transmembrane region" description="Helical" evidence="1">
    <location>
        <begin position="67"/>
        <end position="90"/>
    </location>
</feature>
<protein>
    <submittedName>
        <fullName evidence="2">Putative membrane protein</fullName>
    </submittedName>
</protein>
<dbReference type="RefSeq" id="WP_042980689.1">
    <property type="nucleotide sequence ID" value="NZ_JMQC01000008.1"/>
</dbReference>
<evidence type="ECO:0000313" key="4">
    <source>
        <dbReference type="Proteomes" id="UP000029389"/>
    </source>
</evidence>
<reference evidence="3 5" key="2">
    <citation type="submission" date="2018-08" db="EMBL/GenBank/DDBJ databases">
        <title>Bacillus clarus sp. nov. strain PS00077A.</title>
        <authorList>
            <person name="Mendez Acevedo M."/>
            <person name="Carroll L."/>
            <person name="Mukherjee M."/>
            <person name="Wiedmann M."/>
            <person name="Kovac J."/>
        </authorList>
    </citation>
    <scope>NUCLEOTIDE SEQUENCE [LARGE SCALE GENOMIC DNA]</scope>
    <source>
        <strain evidence="3 5">PS00077A</strain>
    </source>
</reference>
<feature type="transmembrane region" description="Helical" evidence="1">
    <location>
        <begin position="12"/>
        <end position="33"/>
    </location>
</feature>
<evidence type="ECO:0000313" key="3">
    <source>
        <dbReference type="EMBL" id="RFT66832.1"/>
    </source>
</evidence>
<evidence type="ECO:0000256" key="1">
    <source>
        <dbReference type="SAM" id="Phobius"/>
    </source>
</evidence>
<dbReference type="AlphaFoldDB" id="A0A090YV17"/>
<comment type="caution">
    <text evidence="2">The sequence shown here is derived from an EMBL/GenBank/DDBJ whole genome shotgun (WGS) entry which is preliminary data.</text>
</comment>
<dbReference type="EMBL" id="JMQC01000008">
    <property type="protein sequence ID" value="KFN02255.1"/>
    <property type="molecule type" value="Genomic_DNA"/>
</dbReference>
<keyword evidence="1" id="KW-1133">Transmembrane helix</keyword>
<dbReference type="EMBL" id="QVOD01000011">
    <property type="protein sequence ID" value="RFT66832.1"/>
    <property type="molecule type" value="Genomic_DNA"/>
</dbReference>
<proteinExistence type="predicted"/>